<dbReference type="RefSeq" id="WP_261292904.1">
    <property type="nucleotide sequence ID" value="NZ_JANQBK010000001.1"/>
</dbReference>
<gene>
    <name evidence="1" type="ORF">ACFONA_13750</name>
</gene>
<dbReference type="EMBL" id="JBHRXP010000007">
    <property type="protein sequence ID" value="MFC3581231.1"/>
    <property type="molecule type" value="Genomic_DNA"/>
</dbReference>
<name>A0ABV7SYN7_9SPHN</name>
<dbReference type="InterPro" id="IPR019285">
    <property type="entry name" value="DUF2336"/>
</dbReference>
<protein>
    <submittedName>
        <fullName evidence="1">DUF2336 domain-containing protein</fullName>
    </submittedName>
</protein>
<sequence length="366" mass="38645">MASNLRDMDDGIHRDPGLLIARAAAADLRGRARLATAIDDFFLASDGRLDDRIRASIQQTLAALVATIEAGIATHAARLLLARDAVPLATALQQPAPSVLDRLSDAGLLRDSDLMAELIARARHDLTAAALPAEAPSQADAPSLLARLASHSDGVVASAANALFAAEGRRHGLLDGVAQSDLPAELHHRLVWWVAAALRERIPVRDDLAALDRALAEAAVRSLTAHDEGERLEAAAMRLAAAYDAGAGELPDLLLEALGDRRLALFTALLAQATGLGYEQVRALTTDPDGALLWLMLRALELDRTAIARIGLALCEADPRRDLEAFAASLDSIMAVPIDDAWAALAPLKLHPDYRAALAALAGART</sequence>
<dbReference type="Pfam" id="PF10098">
    <property type="entry name" value="DUF2336"/>
    <property type="match status" value="1"/>
</dbReference>
<evidence type="ECO:0000313" key="2">
    <source>
        <dbReference type="Proteomes" id="UP001595713"/>
    </source>
</evidence>
<accession>A0ABV7SYN7</accession>
<dbReference type="Proteomes" id="UP001595713">
    <property type="component" value="Unassembled WGS sequence"/>
</dbReference>
<evidence type="ECO:0000313" key="1">
    <source>
        <dbReference type="EMBL" id="MFC3581231.1"/>
    </source>
</evidence>
<organism evidence="1 2">
    <name type="scientific">Sphingomonas hylomeconis</name>
    <dbReference type="NCBI Taxonomy" id="1395958"/>
    <lineage>
        <taxon>Bacteria</taxon>
        <taxon>Pseudomonadati</taxon>
        <taxon>Pseudomonadota</taxon>
        <taxon>Alphaproteobacteria</taxon>
        <taxon>Sphingomonadales</taxon>
        <taxon>Sphingomonadaceae</taxon>
        <taxon>Sphingomonas</taxon>
    </lineage>
</organism>
<comment type="caution">
    <text evidence="1">The sequence shown here is derived from an EMBL/GenBank/DDBJ whole genome shotgun (WGS) entry which is preliminary data.</text>
</comment>
<proteinExistence type="predicted"/>
<keyword evidence="2" id="KW-1185">Reference proteome</keyword>
<reference evidence="2" key="1">
    <citation type="journal article" date="2019" name="Int. J. Syst. Evol. Microbiol.">
        <title>The Global Catalogue of Microorganisms (GCM) 10K type strain sequencing project: providing services to taxonomists for standard genome sequencing and annotation.</title>
        <authorList>
            <consortium name="The Broad Institute Genomics Platform"/>
            <consortium name="The Broad Institute Genome Sequencing Center for Infectious Disease"/>
            <person name="Wu L."/>
            <person name="Ma J."/>
        </authorList>
    </citation>
    <scope>NUCLEOTIDE SEQUENCE [LARGE SCALE GENOMIC DNA]</scope>
    <source>
        <strain evidence="2">KCTC 42739</strain>
    </source>
</reference>